<dbReference type="EMBL" id="MTAO01000010">
    <property type="protein sequence ID" value="POE25612.1"/>
    <property type="molecule type" value="Genomic_DNA"/>
</dbReference>
<evidence type="ECO:0000313" key="2">
    <source>
        <dbReference type="EMBL" id="POE25612.1"/>
    </source>
</evidence>
<feature type="transmembrane region" description="Helical" evidence="1">
    <location>
        <begin position="16"/>
        <end position="38"/>
    </location>
</feature>
<dbReference type="AlphaFoldDB" id="A0ABD6VM97"/>
<name>A0ABD6VM97_9GAMM</name>
<keyword evidence="1" id="KW-1133">Transmembrane helix</keyword>
<protein>
    <submittedName>
        <fullName evidence="2">Uncharacterized protein</fullName>
    </submittedName>
</protein>
<keyword evidence="1" id="KW-0472">Membrane</keyword>
<evidence type="ECO:0000256" key="1">
    <source>
        <dbReference type="SAM" id="Phobius"/>
    </source>
</evidence>
<evidence type="ECO:0000313" key="3">
    <source>
        <dbReference type="Proteomes" id="UP000237274"/>
    </source>
</evidence>
<proteinExistence type="predicted"/>
<keyword evidence="1" id="KW-0812">Transmembrane</keyword>
<dbReference type="Proteomes" id="UP000237274">
    <property type="component" value="Unassembled WGS sequence"/>
</dbReference>
<gene>
    <name evidence="2" type="ORF">BV926_14700</name>
</gene>
<comment type="caution">
    <text evidence="2">The sequence shown here is derived from an EMBL/GenBank/DDBJ whole genome shotgun (WGS) entry which is preliminary data.</text>
</comment>
<organism evidence="2 3">
    <name type="scientific">Pectobacterium odoriferum</name>
    <dbReference type="NCBI Taxonomy" id="78398"/>
    <lineage>
        <taxon>Bacteria</taxon>
        <taxon>Pseudomonadati</taxon>
        <taxon>Pseudomonadota</taxon>
        <taxon>Gammaproteobacteria</taxon>
        <taxon>Enterobacterales</taxon>
        <taxon>Pectobacteriaceae</taxon>
        <taxon>Pectobacterium</taxon>
    </lineage>
</organism>
<reference evidence="2 3" key="1">
    <citation type="submission" date="2017-01" db="EMBL/GenBank/DDBJ databases">
        <title>Comparative Genomics of 38 Pectobacterium strains comprising three species revealed the characteristics of Pectobacterium carotovorum.</title>
        <authorList>
            <person name="Xie H."/>
            <person name="Ma Y."/>
            <person name="Li X."/>
        </authorList>
    </citation>
    <scope>NUCLEOTIDE SEQUENCE [LARGE SCALE GENOMIC DNA]</scope>
    <source>
        <strain evidence="2 3">Q142</strain>
    </source>
</reference>
<sequence>MSQGGNSLPDSFHVRYIPVILQAACALAILGSSLSLALKGRRKRRSNWLSQFVLTHPSHLLL</sequence>
<accession>A0ABD6VM97</accession>